<comment type="caution">
    <text evidence="1">The sequence shown here is derived from an EMBL/GenBank/DDBJ whole genome shotgun (WGS) entry which is preliminary data.</text>
</comment>
<organism evidence="1 2">
    <name type="scientific">Cordyceps javanica</name>
    <dbReference type="NCBI Taxonomy" id="43265"/>
    <lineage>
        <taxon>Eukaryota</taxon>
        <taxon>Fungi</taxon>
        <taxon>Dikarya</taxon>
        <taxon>Ascomycota</taxon>
        <taxon>Pezizomycotina</taxon>
        <taxon>Sordariomycetes</taxon>
        <taxon>Hypocreomycetidae</taxon>
        <taxon>Hypocreales</taxon>
        <taxon>Cordycipitaceae</taxon>
        <taxon>Cordyceps</taxon>
    </lineage>
</organism>
<accession>A0A545V0A4</accession>
<sequence>MLWRWDIRPRSHWKKYILRESFWAGNRFCHSHTYLVIFKAYRLNAGPCR</sequence>
<dbReference type="Proteomes" id="UP000315783">
    <property type="component" value="Unassembled WGS sequence"/>
</dbReference>
<reference evidence="1 2" key="1">
    <citation type="journal article" date="2019" name="Appl. Microbiol. Biotechnol.">
        <title>Genome sequence of Isaria javanica and comparative genome analysis insights into family S53 peptidase evolution in fungal entomopathogens.</title>
        <authorList>
            <person name="Lin R."/>
            <person name="Zhang X."/>
            <person name="Xin B."/>
            <person name="Zou M."/>
            <person name="Gao Y."/>
            <person name="Qin F."/>
            <person name="Hu Q."/>
            <person name="Xie B."/>
            <person name="Cheng X."/>
        </authorList>
    </citation>
    <scope>NUCLEOTIDE SEQUENCE [LARGE SCALE GENOMIC DNA]</scope>
    <source>
        <strain evidence="1 2">IJ1G</strain>
    </source>
</reference>
<keyword evidence="2" id="KW-1185">Reference proteome</keyword>
<gene>
    <name evidence="1" type="ORF">IF1G_06120</name>
</gene>
<evidence type="ECO:0000313" key="2">
    <source>
        <dbReference type="Proteomes" id="UP000315783"/>
    </source>
</evidence>
<name>A0A545V0A4_9HYPO</name>
<dbReference type="AlphaFoldDB" id="A0A545V0A4"/>
<proteinExistence type="predicted"/>
<protein>
    <submittedName>
        <fullName evidence="1">Uncharacterized protein</fullName>
    </submittedName>
</protein>
<dbReference type="EMBL" id="SPUK01000008">
    <property type="protein sequence ID" value="TQV95133.1"/>
    <property type="molecule type" value="Genomic_DNA"/>
</dbReference>
<evidence type="ECO:0000313" key="1">
    <source>
        <dbReference type="EMBL" id="TQV95133.1"/>
    </source>
</evidence>